<protein>
    <submittedName>
        <fullName evidence="2">Uncharacterized protein</fullName>
    </submittedName>
</protein>
<organism evidence="2 4">
    <name type="scientific">Legionella feeleii</name>
    <dbReference type="NCBI Taxonomy" id="453"/>
    <lineage>
        <taxon>Bacteria</taxon>
        <taxon>Pseudomonadati</taxon>
        <taxon>Pseudomonadota</taxon>
        <taxon>Gammaproteobacteria</taxon>
        <taxon>Legionellales</taxon>
        <taxon>Legionellaceae</taxon>
        <taxon>Legionella</taxon>
    </lineage>
</organism>
<name>A0A0W0TJ44_9GAMM</name>
<dbReference type="Proteomes" id="UP000251942">
    <property type="component" value="Unassembled WGS sequence"/>
</dbReference>
<dbReference type="OrthoDB" id="5653228at2"/>
<proteinExistence type="predicted"/>
<dbReference type="AlphaFoldDB" id="A0A0W0TJ44"/>
<feature type="signal peptide" evidence="1">
    <location>
        <begin position="1"/>
        <end position="19"/>
    </location>
</feature>
<dbReference type="Proteomes" id="UP000054698">
    <property type="component" value="Unassembled WGS sequence"/>
</dbReference>
<dbReference type="PATRIC" id="fig|453.4.peg.3448"/>
<evidence type="ECO:0000313" key="2">
    <source>
        <dbReference type="EMBL" id="KTC95501.1"/>
    </source>
</evidence>
<dbReference type="RefSeq" id="WP_058447952.1">
    <property type="nucleotide sequence ID" value="NZ_CAAAHT010000005.1"/>
</dbReference>
<accession>A0A0W0TJ44</accession>
<sequence length="80" mass="8411">MKKLILIFTGLILGSSVYAASVTDMNSKWICTTNASSSDVASEKAADEKLANTQSSASNAFAAAAQNCRDCTKITCEVQD</sequence>
<evidence type="ECO:0000256" key="1">
    <source>
        <dbReference type="SAM" id="SignalP"/>
    </source>
</evidence>
<dbReference type="EMBL" id="LNYB01000085">
    <property type="protein sequence ID" value="KTC95501.1"/>
    <property type="molecule type" value="Genomic_DNA"/>
</dbReference>
<evidence type="ECO:0000313" key="3">
    <source>
        <dbReference type="EMBL" id="SPX60085.1"/>
    </source>
</evidence>
<keyword evidence="4" id="KW-1185">Reference proteome</keyword>
<reference evidence="2 4" key="1">
    <citation type="submission" date="2015-11" db="EMBL/GenBank/DDBJ databases">
        <title>Genomic analysis of 38 Legionella species identifies large and diverse effector repertoires.</title>
        <authorList>
            <person name="Burstein D."/>
            <person name="Amaro F."/>
            <person name="Zusman T."/>
            <person name="Lifshitz Z."/>
            <person name="Cohen O."/>
            <person name="Gilbert J.A."/>
            <person name="Pupko T."/>
            <person name="Shuman H.A."/>
            <person name="Segal G."/>
        </authorList>
    </citation>
    <scope>NUCLEOTIDE SEQUENCE [LARGE SCALE GENOMIC DNA]</scope>
    <source>
        <strain evidence="2 4">WO-44C</strain>
    </source>
</reference>
<reference evidence="3 5" key="2">
    <citation type="submission" date="2018-06" db="EMBL/GenBank/DDBJ databases">
        <authorList>
            <consortium name="Pathogen Informatics"/>
            <person name="Doyle S."/>
        </authorList>
    </citation>
    <scope>NUCLEOTIDE SEQUENCE [LARGE SCALE GENOMIC DNA]</scope>
    <source>
        <strain evidence="3 5">NCTC12022</strain>
    </source>
</reference>
<feature type="chain" id="PRO_5036003020" evidence="1">
    <location>
        <begin position="20"/>
        <end position="80"/>
    </location>
</feature>
<dbReference type="EMBL" id="UASS01000005">
    <property type="protein sequence ID" value="SPX60085.1"/>
    <property type="molecule type" value="Genomic_DNA"/>
</dbReference>
<evidence type="ECO:0000313" key="5">
    <source>
        <dbReference type="Proteomes" id="UP000251942"/>
    </source>
</evidence>
<evidence type="ECO:0000313" key="4">
    <source>
        <dbReference type="Proteomes" id="UP000054698"/>
    </source>
</evidence>
<gene>
    <name evidence="2" type="ORF">Lfee_3166</name>
    <name evidence="3" type="ORF">NCTC12022_00801</name>
</gene>
<keyword evidence="1" id="KW-0732">Signal</keyword>